<evidence type="ECO:0000313" key="1">
    <source>
        <dbReference type="EMBL" id="KOF66717.1"/>
    </source>
</evidence>
<sequence length="61" mass="7186">MLYYKSNIMLVDNNRYYIGSISNIFKCSYTMHRHSFNNRILGKAILLAEWVGQKSPMVLEI</sequence>
<accession>A0A0L8FPX6</accession>
<dbReference type="AlphaFoldDB" id="A0A0L8FPX6"/>
<organism evidence="1">
    <name type="scientific">Octopus bimaculoides</name>
    <name type="common">California two-spotted octopus</name>
    <dbReference type="NCBI Taxonomy" id="37653"/>
    <lineage>
        <taxon>Eukaryota</taxon>
        <taxon>Metazoa</taxon>
        <taxon>Spiralia</taxon>
        <taxon>Lophotrochozoa</taxon>
        <taxon>Mollusca</taxon>
        <taxon>Cephalopoda</taxon>
        <taxon>Coleoidea</taxon>
        <taxon>Octopodiformes</taxon>
        <taxon>Octopoda</taxon>
        <taxon>Incirrata</taxon>
        <taxon>Octopodidae</taxon>
        <taxon>Octopus</taxon>
    </lineage>
</organism>
<name>A0A0L8FPX6_OCTBM</name>
<dbReference type="EMBL" id="KQ427775">
    <property type="protein sequence ID" value="KOF66717.1"/>
    <property type="molecule type" value="Genomic_DNA"/>
</dbReference>
<protein>
    <submittedName>
        <fullName evidence="1">Uncharacterized protein</fullName>
    </submittedName>
</protein>
<gene>
    <name evidence="1" type="ORF">OCBIM_22011539mg</name>
</gene>
<proteinExistence type="predicted"/>
<reference evidence="1" key="1">
    <citation type="submission" date="2015-07" db="EMBL/GenBank/DDBJ databases">
        <title>MeaNS - Measles Nucleotide Surveillance Program.</title>
        <authorList>
            <person name="Tran T."/>
            <person name="Druce J."/>
        </authorList>
    </citation>
    <scope>NUCLEOTIDE SEQUENCE</scope>
    <source>
        <strain evidence="1">UCB-OBI-ISO-001</strain>
        <tissue evidence="1">Gonad</tissue>
    </source>
</reference>